<dbReference type="EMBL" id="JABFDY010000028">
    <property type="protein sequence ID" value="KAF7686682.1"/>
    <property type="molecule type" value="Genomic_DNA"/>
</dbReference>
<dbReference type="Proteomes" id="UP000606274">
    <property type="component" value="Unassembled WGS sequence"/>
</dbReference>
<reference evidence="1" key="1">
    <citation type="submission" date="2020-08" db="EMBL/GenBank/DDBJ databases">
        <title>Chromosome-level assembly of Southern catfish (Silurus meridionalis) provides insights into visual adaptation to the nocturnal and benthic lifestyles.</title>
        <authorList>
            <person name="Zhang Y."/>
            <person name="Wang D."/>
            <person name="Peng Z."/>
        </authorList>
    </citation>
    <scope>NUCLEOTIDE SEQUENCE</scope>
    <source>
        <strain evidence="1">SWU-2019-XX</strain>
        <tissue evidence="1">Muscle</tissue>
    </source>
</reference>
<evidence type="ECO:0000313" key="1">
    <source>
        <dbReference type="EMBL" id="KAF7686682.1"/>
    </source>
</evidence>
<dbReference type="PANTHER" id="PTHR38706">
    <property type="entry name" value="SI:CH211-198C19.1-RELATED"/>
    <property type="match status" value="1"/>
</dbReference>
<evidence type="ECO:0000313" key="2">
    <source>
        <dbReference type="Proteomes" id="UP000606274"/>
    </source>
</evidence>
<sequence>MLSKELKVGVYGGEDEDDPLVEHPLNGRANGVIDTDLDLRCGLQLRLLVPVTIFESVYESPEFDGPEESIMGLLRLLCCLSLFFICAGASMIETLHKIEDLKSRKFGHEYPHHGLLLLHWLANHISIGPSEEILLHFEPARRDYGFQTYESTNNTALPNLEDSEDSVYYSLGSLSSVAIRTKLPPYVTQDYYNALENTKRDLDRIVLQIQRSNPRQADKVYITQVVTKDSEDYDPNEIFEISPKLLAQVQFLKTSLDLIQILESHVTNTQTSDDPRLAMSKEQLLHHLKYSDKHLQTIFEDQSLRWLLSLAGYNIENRLNIHKNTWLCSPDNLNQQEQITSDPKTLCEGQHPVKLELKSTENGYARLIWSGLPKNMLTINTTIVIFSSDTSSDISTFAAVKSSGSYDTYWALNHGIQPRLVQFRFGFEFGFVGLRYAVIWRGPQFDEANRVLPTDITGYNASLQLFTRNGYACARIYIRRSFSDFKTAFANAWVSFYTSENDQNKKYTQYEWVTKFKKGVDTKEYHIYEYMSSMSIAPGVQARLMLSDDSIYSLIFTSKASVMARTTPWETRRRQEDTETAALRVHAVYSGFKMMRQGLPYGVLFNLILTCTSAIQTLKDITDLKNATMTMKSFPRHGLILLHWFANNVAINSSGDMQLTFDVGQGSFGLHCYKDSAQTAPFESSQSHYYSLGDLACRTARMFPFYVTHDFHNSVDSSQKNLDRILIQVQKNNPRNIEKVFIVEYKGQGCRYDPEYAYEISTQLLTQIKALGSDIGCDPNDPRLNFSLCEFLNYQQKAAKVLMVYPETRGLEWFLPLAGYDMDSRFNNFSQASFCALQINGDTIDICSSPSNRISDVIPNKAKLEVKSTSGGYAKITWSGIPENVARMKLDIGIYKSRTNTDPLEFYPLNGMTHGSQQTKVPLNPGLQVRLLQSRRVSSYVFFGTTYYTTVWKGPEFHEANKVPPVNIRGYQSSLQLYTEDGYASARLYIHKSFVNWKNVFDKAWVGFYTSDAANNEQYKTHEWCTNFKSSKNDCSLDYEIYQYKSSLSIGPGVQARFLLTTNYGTSITPFRKQDAI</sequence>
<name>A0A8T0A4F2_SILME</name>
<dbReference type="PANTHER" id="PTHR38706:SF3">
    <property type="entry name" value="SI:CH211-198C19.1"/>
    <property type="match status" value="1"/>
</dbReference>
<proteinExistence type="predicted"/>
<gene>
    <name evidence="1" type="ORF">HF521_015075</name>
</gene>
<comment type="caution">
    <text evidence="1">The sequence shown here is derived from an EMBL/GenBank/DDBJ whole genome shotgun (WGS) entry which is preliminary data.</text>
</comment>
<protein>
    <submittedName>
        <fullName evidence="1">Uncharacterized protein</fullName>
    </submittedName>
</protein>
<dbReference type="AlphaFoldDB" id="A0A8T0A4F2"/>
<accession>A0A8T0A4F2</accession>
<keyword evidence="2" id="KW-1185">Reference proteome</keyword>
<organism evidence="1 2">
    <name type="scientific">Silurus meridionalis</name>
    <name type="common">Southern catfish</name>
    <name type="synonym">Silurus soldatovi meridionalis</name>
    <dbReference type="NCBI Taxonomy" id="175797"/>
    <lineage>
        <taxon>Eukaryota</taxon>
        <taxon>Metazoa</taxon>
        <taxon>Chordata</taxon>
        <taxon>Craniata</taxon>
        <taxon>Vertebrata</taxon>
        <taxon>Euteleostomi</taxon>
        <taxon>Actinopterygii</taxon>
        <taxon>Neopterygii</taxon>
        <taxon>Teleostei</taxon>
        <taxon>Ostariophysi</taxon>
        <taxon>Siluriformes</taxon>
        <taxon>Siluridae</taxon>
        <taxon>Silurus</taxon>
    </lineage>
</organism>